<feature type="compositionally biased region" description="Low complexity" evidence="1">
    <location>
        <begin position="183"/>
        <end position="211"/>
    </location>
</feature>
<protein>
    <recommendedName>
        <fullName evidence="4">ER membrane protein complex subunit 10</fullName>
    </recommendedName>
</protein>
<evidence type="ECO:0008006" key="4">
    <source>
        <dbReference type="Google" id="ProtNLM"/>
    </source>
</evidence>
<dbReference type="Pfam" id="PF21203">
    <property type="entry name" value="ECM10"/>
    <property type="match status" value="1"/>
</dbReference>
<feature type="region of interest" description="Disordered" evidence="1">
    <location>
        <begin position="179"/>
        <end position="211"/>
    </location>
</feature>
<accession>A0ABY8EMA3</accession>
<keyword evidence="3" id="KW-1185">Reference proteome</keyword>
<gene>
    <name evidence="2" type="ORF">GLX27_001271</name>
</gene>
<proteinExistence type="predicted"/>
<dbReference type="Proteomes" id="UP000818624">
    <property type="component" value="Chromosome 1"/>
</dbReference>
<dbReference type="EMBL" id="CP046234">
    <property type="protein sequence ID" value="WFD46634.1"/>
    <property type="molecule type" value="Genomic_DNA"/>
</dbReference>
<organism evidence="2 3">
    <name type="scientific">Malassezia furfur</name>
    <name type="common">Pityriasis versicolor infection agent</name>
    <name type="synonym">Pityrosporum furfur</name>
    <dbReference type="NCBI Taxonomy" id="55194"/>
    <lineage>
        <taxon>Eukaryota</taxon>
        <taxon>Fungi</taxon>
        <taxon>Dikarya</taxon>
        <taxon>Basidiomycota</taxon>
        <taxon>Ustilaginomycotina</taxon>
        <taxon>Malasseziomycetes</taxon>
        <taxon>Malasseziales</taxon>
        <taxon>Malasseziaceae</taxon>
        <taxon>Malassezia</taxon>
    </lineage>
</organism>
<evidence type="ECO:0000313" key="3">
    <source>
        <dbReference type="Proteomes" id="UP000818624"/>
    </source>
</evidence>
<reference evidence="2 3" key="1">
    <citation type="journal article" date="2020" name="Elife">
        <title>Loss of centromere function drives karyotype evolution in closely related Malassezia species.</title>
        <authorList>
            <person name="Sankaranarayanan S.R."/>
            <person name="Ianiri G."/>
            <person name="Coelho M.A."/>
            <person name="Reza M.H."/>
            <person name="Thimmappa B.C."/>
            <person name="Ganguly P."/>
            <person name="Vadnala R.N."/>
            <person name="Sun S."/>
            <person name="Siddharthan R."/>
            <person name="Tellgren-Roth C."/>
            <person name="Dawson T.L."/>
            <person name="Heitman J."/>
            <person name="Sanyal K."/>
        </authorList>
    </citation>
    <scope>NUCLEOTIDE SEQUENCE [LARGE SCALE GENOMIC DNA]</scope>
    <source>
        <strain evidence="2">CBS14141</strain>
    </source>
</reference>
<evidence type="ECO:0000313" key="2">
    <source>
        <dbReference type="EMBL" id="WFD46634.1"/>
    </source>
</evidence>
<sequence>MSFPPNDENAFYQVKVVEGDARTFSADAWSSKVNGKGGISSMTKLCQLRAPPGEPVKDTIEVHLSKPPLEIGDTSSPPYVVGLTYGILPRVPYNNQACPIYDGNAPHSDGFSSVVSVSVPVVPDTPLRLKDKIDEETPEGEAKKKDKAPFDLVAFLRKYWYYILPIVILFMLPMPEDVQDTQPRAAPGRVAAGPGKGPAQPATAPGRAGRR</sequence>
<evidence type="ECO:0000256" key="1">
    <source>
        <dbReference type="SAM" id="MobiDB-lite"/>
    </source>
</evidence>
<name>A0ABY8EMA3_MALFU</name>